<gene>
    <name evidence="4" type="ORF">D1B32_02080</name>
</gene>
<proteinExistence type="predicted"/>
<protein>
    <submittedName>
        <fullName evidence="4">Response regulator</fullName>
    </submittedName>
</protein>
<evidence type="ECO:0000259" key="3">
    <source>
        <dbReference type="PROSITE" id="PS50110"/>
    </source>
</evidence>
<organism evidence="4 5">
    <name type="scientific">Oceanobacillus profundus</name>
    <dbReference type="NCBI Taxonomy" id="372463"/>
    <lineage>
        <taxon>Bacteria</taxon>
        <taxon>Bacillati</taxon>
        <taxon>Bacillota</taxon>
        <taxon>Bacilli</taxon>
        <taxon>Bacillales</taxon>
        <taxon>Bacillaceae</taxon>
        <taxon>Oceanobacillus</taxon>
    </lineage>
</organism>
<dbReference type="InterPro" id="IPR050595">
    <property type="entry name" value="Bact_response_regulator"/>
</dbReference>
<dbReference type="InterPro" id="IPR001789">
    <property type="entry name" value="Sig_transdc_resp-reg_receiver"/>
</dbReference>
<keyword evidence="5" id="KW-1185">Reference proteome</keyword>
<dbReference type="SMART" id="SM00448">
    <property type="entry name" value="REC"/>
    <property type="match status" value="1"/>
</dbReference>
<name>A0A417YNN9_9BACI</name>
<evidence type="ECO:0000256" key="2">
    <source>
        <dbReference type="PROSITE-ProRule" id="PRU00169"/>
    </source>
</evidence>
<dbReference type="Pfam" id="PF00072">
    <property type="entry name" value="Response_reg"/>
    <property type="match status" value="1"/>
</dbReference>
<feature type="modified residue" description="4-aspartylphosphate" evidence="2">
    <location>
        <position position="53"/>
    </location>
</feature>
<dbReference type="InterPro" id="IPR011006">
    <property type="entry name" value="CheY-like_superfamily"/>
</dbReference>
<dbReference type="Gene3D" id="3.40.50.2300">
    <property type="match status" value="1"/>
</dbReference>
<comment type="caution">
    <text evidence="4">The sequence shown here is derived from an EMBL/GenBank/DDBJ whole genome shotgun (WGS) entry which is preliminary data.</text>
</comment>
<dbReference type="PANTHER" id="PTHR44591">
    <property type="entry name" value="STRESS RESPONSE REGULATOR PROTEIN 1"/>
    <property type="match status" value="1"/>
</dbReference>
<dbReference type="GO" id="GO:0000160">
    <property type="term" value="P:phosphorelay signal transduction system"/>
    <property type="evidence" value="ECO:0007669"/>
    <property type="project" value="InterPro"/>
</dbReference>
<dbReference type="AlphaFoldDB" id="A0A417YNN9"/>
<dbReference type="Proteomes" id="UP000285456">
    <property type="component" value="Unassembled WGS sequence"/>
</dbReference>
<reference evidence="4 5" key="1">
    <citation type="journal article" date="2007" name="Int. J. Syst. Evol. Microbiol.">
        <title>Oceanobacillus profundus sp. nov., isolated from a deep-sea sediment core.</title>
        <authorList>
            <person name="Kim Y.G."/>
            <person name="Choi D.H."/>
            <person name="Hyun S."/>
            <person name="Cho B.C."/>
        </authorList>
    </citation>
    <scope>NUCLEOTIDE SEQUENCE [LARGE SCALE GENOMIC DNA]</scope>
    <source>
        <strain evidence="4 5">DSM 18246</strain>
    </source>
</reference>
<dbReference type="SUPFAM" id="SSF52172">
    <property type="entry name" value="CheY-like"/>
    <property type="match status" value="1"/>
</dbReference>
<evidence type="ECO:0000313" key="5">
    <source>
        <dbReference type="Proteomes" id="UP000285456"/>
    </source>
</evidence>
<dbReference type="OrthoDB" id="9808843at2"/>
<sequence>MPKEILVVDDQPGIRLLLTDILTSEGHRVTLASTGKEALDKIHQASFDLIILDYKLPIIDGSEVLNQLENEEIETPVIVMSGMAESIIGEMETRRIVRYTIAKPFNVMDLCANVREIIM</sequence>
<feature type="domain" description="Response regulatory" evidence="3">
    <location>
        <begin position="4"/>
        <end position="118"/>
    </location>
</feature>
<evidence type="ECO:0000256" key="1">
    <source>
        <dbReference type="ARBA" id="ARBA00022553"/>
    </source>
</evidence>
<dbReference type="PROSITE" id="PS50110">
    <property type="entry name" value="RESPONSE_REGULATORY"/>
    <property type="match status" value="1"/>
</dbReference>
<accession>A0A417YNN9</accession>
<keyword evidence="1 2" id="KW-0597">Phosphoprotein</keyword>
<dbReference type="EMBL" id="QWEH01000001">
    <property type="protein sequence ID" value="RHW35432.1"/>
    <property type="molecule type" value="Genomic_DNA"/>
</dbReference>
<dbReference type="RefSeq" id="WP_118888497.1">
    <property type="nucleotide sequence ID" value="NZ_PHUT01000001.1"/>
</dbReference>
<evidence type="ECO:0000313" key="4">
    <source>
        <dbReference type="EMBL" id="RHW35432.1"/>
    </source>
</evidence>
<dbReference type="PANTHER" id="PTHR44591:SF3">
    <property type="entry name" value="RESPONSE REGULATORY DOMAIN-CONTAINING PROTEIN"/>
    <property type="match status" value="1"/>
</dbReference>